<dbReference type="InParanoid" id="A0A0C2WXU4"/>
<keyword evidence="1" id="KW-0732">Signal</keyword>
<dbReference type="HOGENOM" id="CLU_2978678_0_0_1"/>
<dbReference type="EMBL" id="KN818281">
    <property type="protein sequence ID" value="KIL61656.1"/>
    <property type="molecule type" value="Genomic_DNA"/>
</dbReference>
<protein>
    <submittedName>
        <fullName evidence="2">Uncharacterized protein</fullName>
    </submittedName>
</protein>
<dbReference type="Proteomes" id="UP000054549">
    <property type="component" value="Unassembled WGS sequence"/>
</dbReference>
<reference evidence="2 3" key="1">
    <citation type="submission" date="2014-04" db="EMBL/GenBank/DDBJ databases">
        <title>Evolutionary Origins and Diversification of the Mycorrhizal Mutualists.</title>
        <authorList>
            <consortium name="DOE Joint Genome Institute"/>
            <consortium name="Mycorrhizal Genomics Consortium"/>
            <person name="Kohler A."/>
            <person name="Kuo A."/>
            <person name="Nagy L.G."/>
            <person name="Floudas D."/>
            <person name="Copeland A."/>
            <person name="Barry K.W."/>
            <person name="Cichocki N."/>
            <person name="Veneault-Fourrey C."/>
            <person name="LaButti K."/>
            <person name="Lindquist E.A."/>
            <person name="Lipzen A."/>
            <person name="Lundell T."/>
            <person name="Morin E."/>
            <person name="Murat C."/>
            <person name="Riley R."/>
            <person name="Ohm R."/>
            <person name="Sun H."/>
            <person name="Tunlid A."/>
            <person name="Henrissat B."/>
            <person name="Grigoriev I.V."/>
            <person name="Hibbett D.S."/>
            <person name="Martin F."/>
        </authorList>
    </citation>
    <scope>NUCLEOTIDE SEQUENCE [LARGE SCALE GENOMIC DNA]</scope>
    <source>
        <strain evidence="2 3">Koide BX008</strain>
    </source>
</reference>
<proteinExistence type="predicted"/>
<feature type="signal peptide" evidence="1">
    <location>
        <begin position="1"/>
        <end position="34"/>
    </location>
</feature>
<evidence type="ECO:0000313" key="2">
    <source>
        <dbReference type="EMBL" id="KIL61656.1"/>
    </source>
</evidence>
<evidence type="ECO:0000313" key="3">
    <source>
        <dbReference type="Proteomes" id="UP000054549"/>
    </source>
</evidence>
<accession>A0A0C2WXU4</accession>
<feature type="chain" id="PRO_5002170456" evidence="1">
    <location>
        <begin position="35"/>
        <end position="58"/>
    </location>
</feature>
<keyword evidence="3" id="KW-1185">Reference proteome</keyword>
<gene>
    <name evidence="2" type="ORF">M378DRAFT_166609</name>
</gene>
<evidence type="ECO:0000256" key="1">
    <source>
        <dbReference type="SAM" id="SignalP"/>
    </source>
</evidence>
<organism evidence="2 3">
    <name type="scientific">Amanita muscaria (strain Koide BX008)</name>
    <dbReference type="NCBI Taxonomy" id="946122"/>
    <lineage>
        <taxon>Eukaryota</taxon>
        <taxon>Fungi</taxon>
        <taxon>Dikarya</taxon>
        <taxon>Basidiomycota</taxon>
        <taxon>Agaricomycotina</taxon>
        <taxon>Agaricomycetes</taxon>
        <taxon>Agaricomycetidae</taxon>
        <taxon>Agaricales</taxon>
        <taxon>Pluteineae</taxon>
        <taxon>Amanitaceae</taxon>
        <taxon>Amanita</taxon>
    </lineage>
</organism>
<sequence length="58" mass="6457">MPCCFNIRIKVKLTSYVLFASCAFFSIVPPPVSACPFDATECVPRSIAFMATRHTTIR</sequence>
<dbReference type="AlphaFoldDB" id="A0A0C2WXU4"/>
<name>A0A0C2WXU4_AMAMK</name>